<proteinExistence type="inferred from homology"/>
<dbReference type="UniPathway" id="UPA00077">
    <property type="reaction ID" value="UER00156"/>
</dbReference>
<keyword evidence="9 12" id="KW-0460">Magnesium</keyword>
<keyword evidence="10 12" id="KW-0289">Folate biosynthesis</keyword>
<dbReference type="InterPro" id="IPR045031">
    <property type="entry name" value="DHP_synth-like"/>
</dbReference>
<dbReference type="PANTHER" id="PTHR20941:SF1">
    <property type="entry name" value="FOLIC ACID SYNTHESIS PROTEIN FOL1"/>
    <property type="match status" value="1"/>
</dbReference>
<comment type="function">
    <text evidence="12">Catalyzes the condensation of para-aminobenzoate (pABA) with 6-hydroxymethyl-7,8-dihydropterin diphosphate (DHPt-PP) to form 7,8-dihydropteroate (H2Pte), the immediate precursor of folate derivatives.</text>
</comment>
<dbReference type="GO" id="GO:0004156">
    <property type="term" value="F:dihydropteroate synthase activity"/>
    <property type="evidence" value="ECO:0007669"/>
    <property type="project" value="UniProtKB-EC"/>
</dbReference>
<evidence type="ECO:0000256" key="9">
    <source>
        <dbReference type="ARBA" id="ARBA00022842"/>
    </source>
</evidence>
<reference evidence="14 15" key="1">
    <citation type="submission" date="2019-09" db="EMBL/GenBank/DDBJ databases">
        <title>Genome sequencing of Ng87 strain.</title>
        <authorList>
            <person name="Karasev E.S."/>
            <person name="Andronov E."/>
        </authorList>
    </citation>
    <scope>NUCLEOTIDE SEQUENCE [LARGE SCALE GENOMIC DNA]</scope>
    <source>
        <strain evidence="14 15">Ng87</strain>
    </source>
</reference>
<accession>A0A6A1TY40</accession>
<gene>
    <name evidence="14" type="primary">folP</name>
    <name evidence="14" type="ORF">F4V91_09760</name>
</gene>
<organism evidence="14 15">
    <name type="scientific">Neorhizobium galegae</name>
    <name type="common">Rhizobium galegae</name>
    <dbReference type="NCBI Taxonomy" id="399"/>
    <lineage>
        <taxon>Bacteria</taxon>
        <taxon>Pseudomonadati</taxon>
        <taxon>Pseudomonadota</taxon>
        <taxon>Alphaproteobacteria</taxon>
        <taxon>Hyphomicrobiales</taxon>
        <taxon>Rhizobiaceae</taxon>
        <taxon>Rhizobium/Agrobacterium group</taxon>
        <taxon>Neorhizobium</taxon>
    </lineage>
</organism>
<dbReference type="PROSITE" id="PS00792">
    <property type="entry name" value="DHPS_1"/>
    <property type="match status" value="1"/>
</dbReference>
<evidence type="ECO:0000256" key="12">
    <source>
        <dbReference type="RuleBase" id="RU361205"/>
    </source>
</evidence>
<dbReference type="Pfam" id="PF00809">
    <property type="entry name" value="Pterin_bind"/>
    <property type="match status" value="1"/>
</dbReference>
<evidence type="ECO:0000259" key="13">
    <source>
        <dbReference type="PROSITE" id="PS50972"/>
    </source>
</evidence>
<dbReference type="InterPro" id="IPR000489">
    <property type="entry name" value="Pterin-binding_dom"/>
</dbReference>
<feature type="domain" description="Pterin-binding" evidence="13">
    <location>
        <begin position="23"/>
        <end position="273"/>
    </location>
</feature>
<sequence>MISQRNSTWRVGRARALELGRQGQIMAIINITPDSFSDGGKYANVDAAVAHALSCVRDGAAILDIGGESTRPGAAEVSAAEEQDRVLPVIEKLAVKTDALISIDTYRAETARLAMAAGAHIINDVHGLQREPEIATVAAQTSAGVCIMHTGRGREQEKRPDRIADQEFFLQQSLEIARSAGISEDAIVLDPGFGFAKDRDDDLELMARFAELHRLGFPLLAGTSRKRFIGALTGREKADERDVGTAATTAILRLAGASIFRVHNVAANRDALAMADAVLAAASAYYAREGL</sequence>
<dbReference type="GO" id="GO:0046654">
    <property type="term" value="P:tetrahydrofolate biosynthetic process"/>
    <property type="evidence" value="ECO:0007669"/>
    <property type="project" value="UniProtKB-UniPathway"/>
</dbReference>
<dbReference type="GO" id="GO:0046872">
    <property type="term" value="F:metal ion binding"/>
    <property type="evidence" value="ECO:0007669"/>
    <property type="project" value="UniProtKB-KW"/>
</dbReference>
<evidence type="ECO:0000256" key="2">
    <source>
        <dbReference type="ARBA" id="ARBA00001946"/>
    </source>
</evidence>
<protein>
    <recommendedName>
        <fullName evidence="6 12">Dihydropteroate synthase</fullName>
        <shortName evidence="12">DHPS</shortName>
        <ecNumber evidence="5 12">2.5.1.15</ecNumber>
    </recommendedName>
    <alternativeName>
        <fullName evidence="11 12">Dihydropteroate pyrophosphorylase</fullName>
    </alternativeName>
</protein>
<evidence type="ECO:0000256" key="1">
    <source>
        <dbReference type="ARBA" id="ARBA00000012"/>
    </source>
</evidence>
<dbReference type="CDD" id="cd00739">
    <property type="entry name" value="DHPS"/>
    <property type="match status" value="1"/>
</dbReference>
<evidence type="ECO:0000256" key="5">
    <source>
        <dbReference type="ARBA" id="ARBA00012458"/>
    </source>
</evidence>
<evidence type="ECO:0000256" key="8">
    <source>
        <dbReference type="ARBA" id="ARBA00022723"/>
    </source>
</evidence>
<keyword evidence="8 12" id="KW-0479">Metal-binding</keyword>
<evidence type="ECO:0000256" key="10">
    <source>
        <dbReference type="ARBA" id="ARBA00022909"/>
    </source>
</evidence>
<dbReference type="PROSITE" id="PS00793">
    <property type="entry name" value="DHPS_2"/>
    <property type="match status" value="1"/>
</dbReference>
<dbReference type="PANTHER" id="PTHR20941">
    <property type="entry name" value="FOLATE SYNTHESIS PROTEINS"/>
    <property type="match status" value="1"/>
</dbReference>
<evidence type="ECO:0000256" key="4">
    <source>
        <dbReference type="ARBA" id="ARBA00009503"/>
    </source>
</evidence>
<comment type="caution">
    <text evidence="14">The sequence shown here is derived from an EMBL/GenBank/DDBJ whole genome shotgun (WGS) entry which is preliminary data.</text>
</comment>
<keyword evidence="7 12" id="KW-0808">Transferase</keyword>
<evidence type="ECO:0000256" key="7">
    <source>
        <dbReference type="ARBA" id="ARBA00022679"/>
    </source>
</evidence>
<dbReference type="GO" id="GO:0005829">
    <property type="term" value="C:cytosol"/>
    <property type="evidence" value="ECO:0007669"/>
    <property type="project" value="TreeGrafter"/>
</dbReference>
<dbReference type="FunFam" id="3.20.20.20:FF:000006">
    <property type="entry name" value="Dihydropteroate synthase"/>
    <property type="match status" value="1"/>
</dbReference>
<comment type="catalytic activity">
    <reaction evidence="1">
        <text>(7,8-dihydropterin-6-yl)methyl diphosphate + 4-aminobenzoate = 7,8-dihydropteroate + diphosphate</text>
        <dbReference type="Rhea" id="RHEA:19949"/>
        <dbReference type="ChEBI" id="CHEBI:17836"/>
        <dbReference type="ChEBI" id="CHEBI:17839"/>
        <dbReference type="ChEBI" id="CHEBI:33019"/>
        <dbReference type="ChEBI" id="CHEBI:72950"/>
        <dbReference type="EC" id="2.5.1.15"/>
    </reaction>
</comment>
<dbReference type="AlphaFoldDB" id="A0A6A1TY40"/>
<comment type="pathway">
    <text evidence="3 12">Cofactor biosynthesis; tetrahydrofolate biosynthesis; 7,8-dihydrofolate from 2-amino-4-hydroxy-6-hydroxymethyl-7,8-dihydropteridine diphosphate and 4-aminobenzoate: step 1/2.</text>
</comment>
<dbReference type="InterPro" id="IPR006390">
    <property type="entry name" value="DHP_synth_dom"/>
</dbReference>
<evidence type="ECO:0000313" key="14">
    <source>
        <dbReference type="EMBL" id="KAB1089419.1"/>
    </source>
</evidence>
<dbReference type="InterPro" id="IPR011005">
    <property type="entry name" value="Dihydropteroate_synth-like_sf"/>
</dbReference>
<dbReference type="EC" id="2.5.1.15" evidence="5 12"/>
<dbReference type="NCBIfam" id="TIGR01496">
    <property type="entry name" value="DHPS"/>
    <property type="match status" value="1"/>
</dbReference>
<dbReference type="Proteomes" id="UP000386575">
    <property type="component" value="Unassembled WGS sequence"/>
</dbReference>
<dbReference type="EMBL" id="VZUL01000002">
    <property type="protein sequence ID" value="KAB1089419.1"/>
    <property type="molecule type" value="Genomic_DNA"/>
</dbReference>
<name>A0A6A1TY40_NEOGA</name>
<evidence type="ECO:0000313" key="15">
    <source>
        <dbReference type="Proteomes" id="UP000386575"/>
    </source>
</evidence>
<evidence type="ECO:0000256" key="6">
    <source>
        <dbReference type="ARBA" id="ARBA00016919"/>
    </source>
</evidence>
<dbReference type="GO" id="GO:0046656">
    <property type="term" value="P:folic acid biosynthetic process"/>
    <property type="evidence" value="ECO:0007669"/>
    <property type="project" value="UniProtKB-KW"/>
</dbReference>
<dbReference type="PROSITE" id="PS50972">
    <property type="entry name" value="PTERIN_BINDING"/>
    <property type="match status" value="1"/>
</dbReference>
<comment type="cofactor">
    <cofactor evidence="2 12">
        <name>Mg(2+)</name>
        <dbReference type="ChEBI" id="CHEBI:18420"/>
    </cofactor>
</comment>
<dbReference type="SUPFAM" id="SSF51717">
    <property type="entry name" value="Dihydropteroate synthetase-like"/>
    <property type="match status" value="1"/>
</dbReference>
<comment type="similarity">
    <text evidence="4 12">Belongs to the DHPS family.</text>
</comment>
<evidence type="ECO:0000256" key="3">
    <source>
        <dbReference type="ARBA" id="ARBA00004763"/>
    </source>
</evidence>
<dbReference type="Gene3D" id="3.20.20.20">
    <property type="entry name" value="Dihydropteroate synthase-like"/>
    <property type="match status" value="1"/>
</dbReference>
<evidence type="ECO:0000256" key="11">
    <source>
        <dbReference type="ARBA" id="ARBA00030193"/>
    </source>
</evidence>